<dbReference type="SUPFAM" id="SSF103473">
    <property type="entry name" value="MFS general substrate transporter"/>
    <property type="match status" value="1"/>
</dbReference>
<dbReference type="Gene3D" id="1.20.1250.20">
    <property type="entry name" value="MFS general substrate transporter like domains"/>
    <property type="match status" value="1"/>
</dbReference>
<dbReference type="InterPro" id="IPR045851">
    <property type="entry name" value="AMP-bd_C_sf"/>
</dbReference>
<dbReference type="InterPro" id="IPR020845">
    <property type="entry name" value="AMP-binding_CS"/>
</dbReference>
<evidence type="ECO:0000259" key="7">
    <source>
        <dbReference type="SMART" id="SM00563"/>
    </source>
</evidence>
<dbReference type="PANTHER" id="PTHR24096:SF149">
    <property type="entry name" value="AMP-BINDING DOMAIN-CONTAINING PROTEIN-RELATED"/>
    <property type="match status" value="1"/>
</dbReference>
<dbReference type="Pfam" id="PF07690">
    <property type="entry name" value="MFS_1"/>
    <property type="match status" value="1"/>
</dbReference>
<comment type="caution">
    <text evidence="8">The sequence shown here is derived from an EMBL/GenBank/DDBJ whole genome shotgun (WGS) entry which is preliminary data.</text>
</comment>
<dbReference type="InterPro" id="IPR002123">
    <property type="entry name" value="Plipid/glycerol_acylTrfase"/>
</dbReference>
<organism evidence="8 9">
    <name type="scientific">Hallerella succinigenes</name>
    <dbReference type="NCBI Taxonomy" id="1896222"/>
    <lineage>
        <taxon>Bacteria</taxon>
        <taxon>Pseudomonadati</taxon>
        <taxon>Fibrobacterota</taxon>
        <taxon>Fibrobacteria</taxon>
        <taxon>Fibrobacterales</taxon>
        <taxon>Fibrobacteraceae</taxon>
        <taxon>Hallerella</taxon>
    </lineage>
</organism>
<dbReference type="Pfam" id="PF00501">
    <property type="entry name" value="AMP-binding"/>
    <property type="match status" value="1"/>
</dbReference>
<dbReference type="InterPro" id="IPR011701">
    <property type="entry name" value="MFS"/>
</dbReference>
<evidence type="ECO:0000313" key="9">
    <source>
        <dbReference type="Proteomes" id="UP000231134"/>
    </source>
</evidence>
<feature type="transmembrane region" description="Helical" evidence="6">
    <location>
        <begin position="43"/>
        <end position="64"/>
    </location>
</feature>
<gene>
    <name evidence="8" type="ORF">BGX16_0368</name>
</gene>
<evidence type="ECO:0000256" key="4">
    <source>
        <dbReference type="ARBA" id="ARBA00022989"/>
    </source>
</evidence>
<keyword evidence="8" id="KW-0808">Transferase</keyword>
<feature type="transmembrane region" description="Helical" evidence="6">
    <location>
        <begin position="276"/>
        <end position="296"/>
    </location>
</feature>
<dbReference type="SMART" id="SM00563">
    <property type="entry name" value="PlsC"/>
    <property type="match status" value="1"/>
</dbReference>
<dbReference type="InterPro" id="IPR036259">
    <property type="entry name" value="MFS_trans_sf"/>
</dbReference>
<dbReference type="InterPro" id="IPR042099">
    <property type="entry name" value="ANL_N_sf"/>
</dbReference>
<evidence type="ECO:0000256" key="2">
    <source>
        <dbReference type="ARBA" id="ARBA00022598"/>
    </source>
</evidence>
<keyword evidence="3 6" id="KW-0812">Transmembrane</keyword>
<dbReference type="InterPro" id="IPR000873">
    <property type="entry name" value="AMP-dep_synth/lig_dom"/>
</dbReference>
<dbReference type="PROSITE" id="PS00455">
    <property type="entry name" value="AMP_BINDING"/>
    <property type="match status" value="1"/>
</dbReference>
<protein>
    <submittedName>
        <fullName evidence="8">Acyl-[acyl-carrier-protein]-phospholipid O-acyltransferase/long-chain-fatty-acid--[acyl-carrier-protein] ligase</fullName>
    </submittedName>
</protein>
<feature type="transmembrane region" description="Helical" evidence="6">
    <location>
        <begin position="250"/>
        <end position="269"/>
    </location>
</feature>
<keyword evidence="9" id="KW-1185">Reference proteome</keyword>
<evidence type="ECO:0000256" key="6">
    <source>
        <dbReference type="SAM" id="Phobius"/>
    </source>
</evidence>
<dbReference type="Proteomes" id="UP000231134">
    <property type="component" value="Unassembled WGS sequence"/>
</dbReference>
<feature type="transmembrane region" description="Helical" evidence="6">
    <location>
        <begin position="339"/>
        <end position="360"/>
    </location>
</feature>
<accession>A0A2M9A3Z5</accession>
<dbReference type="GO" id="GO:0016405">
    <property type="term" value="F:CoA-ligase activity"/>
    <property type="evidence" value="ECO:0007669"/>
    <property type="project" value="TreeGrafter"/>
</dbReference>
<feature type="transmembrane region" description="Helical" evidence="6">
    <location>
        <begin position="102"/>
        <end position="122"/>
    </location>
</feature>
<dbReference type="OrthoDB" id="9799237at2"/>
<dbReference type="CDD" id="cd06173">
    <property type="entry name" value="MFS_MefA_like"/>
    <property type="match status" value="1"/>
</dbReference>
<dbReference type="PANTHER" id="PTHR24096">
    <property type="entry name" value="LONG-CHAIN-FATTY-ACID--COA LIGASE"/>
    <property type="match status" value="1"/>
</dbReference>
<sequence length="1132" mass="125432">MKIKGLFPYLVSVLASSFIQMGLFLFFEQWIKYSVVKDSAESVVYSAVLQAMFYVPYLLFFPLAGFLADRFGKGKVIAWSSLGFVAGSIVIGVLWTVGLPQIAIWFVMLVSTSFALGSPAKYGLVKEMFGNQRLATGVAHMFNMMIAGAFVSAVGVISLYKETATLLGVDYLLWIFVGVAVLSEVAAFFIPKTAKDSESLQFRSPARIFHATWYISLSRVIIIGLAVFWGLAQVFVLLSSSLSGEGFLSVIRNGLVFSAVGMMFGGYLASRSSHQFIEVGLIPVSVLGCGVCAFLVPFVDNPVLVRILYAFLGLFFGALGTVLNSLLLLYSRPASSGRIVAVSNMVTMLFLVFVVASEVLLLKYTSIDKETFLFFFSLFLLAAFVWAFIRFPQSLIRTLFRAYYVFRYDLKIIGNENIPLEGPVLLLGNHTSYIDWVLLQMASPRSLRMAVNEDKLEHGYSRWILKLLGAIRINRRNTEPAMAQIRKALLQGEAVVIFPEGEIAKSCNIGRFSMDYSSAIKDTSAKLIPFYIQGVWGGKRSYADENVNFGEKLTSIVSIAFGEEIPAETETAKLRNILRELSMVAWSKSLSYYPTIVPFWLQAMKRRVRHRVAVYSPLGNHLTGYGSIQQALVYAHILKKITRKEERVGFMLPPSPEGVSMMLGIWTSGKTSVHLNFTSGVESVLKCIERSEIHTVFTSWALLNKLQNRGQDYFKLGTVCKLICVEDLDKMVNPFYRFIALASAIVLPTRLIELLYVKSAKPDDTAVILFSSGSEGTPKGVMLSHRNLVSNTQQTNAILCIHPNDVMLAELPIFHSFGLTVTVLLPLFEGIPMVTCSEPTDVKTMARVCAEFRVTILVGTPTFLRAVGINRWVHPMCFKHLRFVLSGAEKLRPEIRDLFARKFKKEIYEGYGCTETAPVATYNSEDVLLDDYLTMDPRTNLNSVGMAIPGVGVKIIDPITDKELPQGEQGMILIGGCQVMKGYLKDPERTKSVILEINGHRWYKTGDKGYLDKDGFVIIVDRYSRFAKLGGEMISLGAVEAKINDSGVIAGMDFIIVAIPDEVKGEKIVLLFEGKKDADEVLREIRKSGIPPMMIPGEAFKVDAVPKLGSGKADFSTAKKVALELSKAAKAK</sequence>
<keyword evidence="5 6" id="KW-0472">Membrane</keyword>
<keyword evidence="8" id="KW-0012">Acyltransferase</keyword>
<dbReference type="EMBL" id="PGEX01000001">
    <property type="protein sequence ID" value="PJJ40446.1"/>
    <property type="molecule type" value="Genomic_DNA"/>
</dbReference>
<name>A0A2M9A3Z5_9BACT</name>
<keyword evidence="2 8" id="KW-0436">Ligase</keyword>
<dbReference type="SUPFAM" id="SSF69593">
    <property type="entry name" value="Glycerol-3-phosphate (1)-acyltransferase"/>
    <property type="match status" value="1"/>
</dbReference>
<evidence type="ECO:0000256" key="3">
    <source>
        <dbReference type="ARBA" id="ARBA00022692"/>
    </source>
</evidence>
<dbReference type="RefSeq" id="WP_100424529.1">
    <property type="nucleotide sequence ID" value="NZ_PGEX01000001.1"/>
</dbReference>
<dbReference type="SUPFAM" id="SSF56801">
    <property type="entry name" value="Acetyl-CoA synthetase-like"/>
    <property type="match status" value="1"/>
</dbReference>
<evidence type="ECO:0000313" key="8">
    <source>
        <dbReference type="EMBL" id="PJJ40446.1"/>
    </source>
</evidence>
<dbReference type="Gene3D" id="3.40.50.12780">
    <property type="entry name" value="N-terminal domain of ligase-like"/>
    <property type="match status" value="1"/>
</dbReference>
<dbReference type="GO" id="GO:0022857">
    <property type="term" value="F:transmembrane transporter activity"/>
    <property type="evidence" value="ECO:0007669"/>
    <property type="project" value="InterPro"/>
</dbReference>
<feature type="transmembrane region" description="Helical" evidence="6">
    <location>
        <begin position="171"/>
        <end position="190"/>
    </location>
</feature>
<dbReference type="GO" id="GO:0016746">
    <property type="term" value="F:acyltransferase activity"/>
    <property type="evidence" value="ECO:0007669"/>
    <property type="project" value="UniProtKB-KW"/>
</dbReference>
<feature type="transmembrane region" description="Helical" evidence="6">
    <location>
        <begin position="308"/>
        <end position="330"/>
    </location>
</feature>
<feature type="domain" description="Phospholipid/glycerol acyltransferase" evidence="7">
    <location>
        <begin position="424"/>
        <end position="535"/>
    </location>
</feature>
<feature type="transmembrane region" description="Helical" evidence="6">
    <location>
        <begin position="211"/>
        <end position="238"/>
    </location>
</feature>
<dbReference type="Pfam" id="PF01553">
    <property type="entry name" value="Acyltransferase"/>
    <property type="match status" value="1"/>
</dbReference>
<comment type="similarity">
    <text evidence="1">Belongs to the ATP-dependent AMP-binding enzyme family.</text>
</comment>
<dbReference type="CDD" id="cd07989">
    <property type="entry name" value="LPLAT_AGPAT-like"/>
    <property type="match status" value="1"/>
</dbReference>
<dbReference type="AlphaFoldDB" id="A0A2M9A3Z5"/>
<proteinExistence type="inferred from homology"/>
<evidence type="ECO:0000256" key="5">
    <source>
        <dbReference type="ARBA" id="ARBA00023136"/>
    </source>
</evidence>
<keyword evidence="4 6" id="KW-1133">Transmembrane helix</keyword>
<feature type="transmembrane region" description="Helical" evidence="6">
    <location>
        <begin position="7"/>
        <end position="31"/>
    </location>
</feature>
<feature type="transmembrane region" description="Helical" evidence="6">
    <location>
        <begin position="76"/>
        <end position="96"/>
    </location>
</feature>
<dbReference type="Gene3D" id="3.30.300.30">
    <property type="match status" value="1"/>
</dbReference>
<evidence type="ECO:0000256" key="1">
    <source>
        <dbReference type="ARBA" id="ARBA00006432"/>
    </source>
</evidence>
<feature type="transmembrane region" description="Helical" evidence="6">
    <location>
        <begin position="372"/>
        <end position="391"/>
    </location>
</feature>
<reference evidence="8 9" key="1">
    <citation type="submission" date="2017-11" db="EMBL/GenBank/DDBJ databases">
        <title>Animal gut microbial communities from fecal samples from Wisconsin, USA.</title>
        <authorList>
            <person name="Neumann A."/>
        </authorList>
    </citation>
    <scope>NUCLEOTIDE SEQUENCE [LARGE SCALE GENOMIC DNA]</scope>
    <source>
        <strain evidence="8 9">UWS3</strain>
    </source>
</reference>
<feature type="transmembrane region" description="Helical" evidence="6">
    <location>
        <begin position="134"/>
        <end position="159"/>
    </location>
</feature>